<accession>A0ABQ4DLQ3</accession>
<dbReference type="Pfam" id="PF13173">
    <property type="entry name" value="AAA_14"/>
    <property type="match status" value="1"/>
</dbReference>
<keyword evidence="3" id="KW-1185">Reference proteome</keyword>
<evidence type="ECO:0000313" key="3">
    <source>
        <dbReference type="Proteomes" id="UP000614741"/>
    </source>
</evidence>
<protein>
    <recommendedName>
        <fullName evidence="1">AAA domain-containing protein</fullName>
    </recommendedName>
</protein>
<sequence>MRNSELAQVLRAANPWWSRRRRASWVLDDADLATRARHEWAPATSAARAELSTLAQRPLPRTLTLVVGLRGVGKTTAVKDVVAHLVSDPATDPRRVVLVPAQREDATGAITCLAPADLATTVRTPTRTGAPACDGPRVLVVDEVGAVDGWPRVLADACRRGDQVVATTSVLDPADVAALEAAAPAGTVTVRHLHPSSMSELLLARPGAGTGDVRAAYLRHGGLPRAVGEHRDLGDVSAEFVARIASGLHLDVCRGEERCPLDVLLDAVCATADRFVEPEPLARRLDLSTSEVALLLERLEQAQVLDPRRGLVDPLLHRLPALVAPGRHTPPSDEHIATFSH</sequence>
<dbReference type="SUPFAM" id="SSF52540">
    <property type="entry name" value="P-loop containing nucleoside triphosphate hydrolases"/>
    <property type="match status" value="1"/>
</dbReference>
<dbReference type="Proteomes" id="UP000614741">
    <property type="component" value="Unassembled WGS sequence"/>
</dbReference>
<organism evidence="2 3">
    <name type="scientific">Cellulomonas phragmiteti</name>
    <dbReference type="NCBI Taxonomy" id="478780"/>
    <lineage>
        <taxon>Bacteria</taxon>
        <taxon>Bacillati</taxon>
        <taxon>Actinomycetota</taxon>
        <taxon>Actinomycetes</taxon>
        <taxon>Micrococcales</taxon>
        <taxon>Cellulomonadaceae</taxon>
        <taxon>Cellulomonas</taxon>
    </lineage>
</organism>
<reference evidence="2 3" key="1">
    <citation type="submission" date="2021-01" db="EMBL/GenBank/DDBJ databases">
        <title>Whole genome shotgun sequence of Cellulomonas phragmiteti NBRC 110785.</title>
        <authorList>
            <person name="Komaki H."/>
            <person name="Tamura T."/>
        </authorList>
    </citation>
    <scope>NUCLEOTIDE SEQUENCE [LARGE SCALE GENOMIC DNA]</scope>
    <source>
        <strain evidence="2 3">NBRC 110785</strain>
    </source>
</reference>
<feature type="domain" description="AAA" evidence="1">
    <location>
        <begin position="62"/>
        <end position="202"/>
    </location>
</feature>
<dbReference type="EMBL" id="BONP01000010">
    <property type="protein sequence ID" value="GIG40256.1"/>
    <property type="molecule type" value="Genomic_DNA"/>
</dbReference>
<dbReference type="InterPro" id="IPR041682">
    <property type="entry name" value="AAA_14"/>
</dbReference>
<dbReference type="RefSeq" id="WP_203673814.1">
    <property type="nucleotide sequence ID" value="NZ_BONP01000010.1"/>
</dbReference>
<evidence type="ECO:0000313" key="2">
    <source>
        <dbReference type="EMBL" id="GIG40256.1"/>
    </source>
</evidence>
<comment type="caution">
    <text evidence="2">The sequence shown here is derived from an EMBL/GenBank/DDBJ whole genome shotgun (WGS) entry which is preliminary data.</text>
</comment>
<gene>
    <name evidence="2" type="ORF">Cph01nite_20180</name>
</gene>
<dbReference type="InterPro" id="IPR027417">
    <property type="entry name" value="P-loop_NTPase"/>
</dbReference>
<evidence type="ECO:0000259" key="1">
    <source>
        <dbReference type="Pfam" id="PF13173"/>
    </source>
</evidence>
<proteinExistence type="predicted"/>
<name>A0ABQ4DLQ3_9CELL</name>